<evidence type="ECO:0000256" key="7">
    <source>
        <dbReference type="SAM" id="Phobius"/>
    </source>
</evidence>
<evidence type="ECO:0000256" key="4">
    <source>
        <dbReference type="ARBA" id="ARBA00022989"/>
    </source>
</evidence>
<feature type="domain" description="NarG-like" evidence="8">
    <location>
        <begin position="97"/>
        <end position="276"/>
    </location>
</feature>
<dbReference type="Pfam" id="PF02665">
    <property type="entry name" value="Nitrate_red_gam"/>
    <property type="match status" value="1"/>
</dbReference>
<dbReference type="OrthoDB" id="9769404at2"/>
<evidence type="ECO:0000259" key="8">
    <source>
        <dbReference type="Pfam" id="PF02665"/>
    </source>
</evidence>
<evidence type="ECO:0000256" key="1">
    <source>
        <dbReference type="ARBA" id="ARBA00004651"/>
    </source>
</evidence>
<dbReference type="GO" id="GO:0005886">
    <property type="term" value="C:plasma membrane"/>
    <property type="evidence" value="ECO:0007669"/>
    <property type="project" value="UniProtKB-SubCell"/>
</dbReference>
<dbReference type="InterPro" id="IPR023234">
    <property type="entry name" value="NarG-like_domain"/>
</dbReference>
<dbReference type="NCBIfam" id="NF038037">
    <property type="entry name" value="cytob_DsrM"/>
    <property type="match status" value="1"/>
</dbReference>
<keyword evidence="4 7" id="KW-1133">Transmembrane helix</keyword>
<feature type="transmembrane region" description="Helical" evidence="7">
    <location>
        <begin position="164"/>
        <end position="188"/>
    </location>
</feature>
<dbReference type="GO" id="GO:0016491">
    <property type="term" value="F:oxidoreductase activity"/>
    <property type="evidence" value="ECO:0007669"/>
    <property type="project" value="UniProtKB-KW"/>
</dbReference>
<feature type="transmembrane region" description="Helical" evidence="7">
    <location>
        <begin position="208"/>
        <end position="225"/>
    </location>
</feature>
<keyword evidence="3 7" id="KW-0812">Transmembrane</keyword>
<evidence type="ECO:0000256" key="2">
    <source>
        <dbReference type="ARBA" id="ARBA00022475"/>
    </source>
</evidence>
<accession>A0A2U3QII0</accession>
<name>A0A2U3QII0_9BACT</name>
<keyword evidence="2" id="KW-1003">Cell membrane</keyword>
<evidence type="ECO:0000313" key="9">
    <source>
        <dbReference type="EMBL" id="SPQ01221.1"/>
    </source>
</evidence>
<evidence type="ECO:0000256" key="5">
    <source>
        <dbReference type="ARBA" id="ARBA00023002"/>
    </source>
</evidence>
<dbReference type="SUPFAM" id="SSF103501">
    <property type="entry name" value="Respiratory nitrate reductase 1 gamma chain"/>
    <property type="match status" value="1"/>
</dbReference>
<sequence>MKILLPLFTVIALVVIAFVGVQANLQPVFGIFIPYIAVAIFIVGFVVRVFKWGKSPVPFRIPTTAGQMKSFAPWIKANKIDNPSTPMAVFARMFLEVFFFRSLFRNTKTQLYPGTKLAYGSEKFLWLGGLAFHWSFLIIFVRHFRFFMQDVPSVIQIVEGLDSFLQIGAPLLYITDVILVGAVTFLFLRRVVMPQIKYISLPADYFPLFLILGIAISGIFMRYFTKVHVVGIKGLVMGLLSFNPAIPEGISSLFYVHLFLVSTLLAYFPFSKLMHMGGVFLSPTRNMANNSREVRHINPWDHPVHVHTYEEYENDFREKMKKAGLPVEKE</sequence>
<reference evidence="10" key="1">
    <citation type="submission" date="2018-03" db="EMBL/GenBank/DDBJ databases">
        <authorList>
            <person name="Zecchin S."/>
        </authorList>
    </citation>
    <scope>NUCLEOTIDE SEQUENCE [LARGE SCALE GENOMIC DNA]</scope>
</reference>
<organism evidence="9 10">
    <name type="scientific">Candidatus Sulfobium mesophilum</name>
    <dbReference type="NCBI Taxonomy" id="2016548"/>
    <lineage>
        <taxon>Bacteria</taxon>
        <taxon>Pseudomonadati</taxon>
        <taxon>Nitrospirota</taxon>
        <taxon>Nitrospiria</taxon>
        <taxon>Nitrospirales</taxon>
        <taxon>Nitrospiraceae</taxon>
        <taxon>Candidatus Sulfobium</taxon>
    </lineage>
</organism>
<dbReference type="InterPro" id="IPR036197">
    <property type="entry name" value="NarG-like_sf"/>
</dbReference>
<dbReference type="InterPro" id="IPR047660">
    <property type="entry name" value="DsrM"/>
</dbReference>
<protein>
    <submittedName>
        <fullName evidence="9">Sulfite reductase, dissimilatory-type M subunit (DsrM), dihaem cytochrome b</fullName>
    </submittedName>
</protein>
<feature type="transmembrane region" description="Helical" evidence="7">
    <location>
        <begin position="245"/>
        <end position="268"/>
    </location>
</feature>
<evidence type="ECO:0000256" key="3">
    <source>
        <dbReference type="ARBA" id="ARBA00022692"/>
    </source>
</evidence>
<keyword evidence="6 7" id="KW-0472">Membrane</keyword>
<evidence type="ECO:0000256" key="6">
    <source>
        <dbReference type="ARBA" id="ARBA00023136"/>
    </source>
</evidence>
<feature type="transmembrane region" description="Helical" evidence="7">
    <location>
        <begin position="124"/>
        <end position="144"/>
    </location>
</feature>
<evidence type="ECO:0000313" key="10">
    <source>
        <dbReference type="Proteomes" id="UP000245125"/>
    </source>
</evidence>
<gene>
    <name evidence="9" type="ORF">NBG4_480002</name>
</gene>
<dbReference type="Proteomes" id="UP000245125">
    <property type="component" value="Unassembled WGS sequence"/>
</dbReference>
<proteinExistence type="predicted"/>
<dbReference type="EMBL" id="OUUY01000095">
    <property type="protein sequence ID" value="SPQ01221.1"/>
    <property type="molecule type" value="Genomic_DNA"/>
</dbReference>
<dbReference type="AlphaFoldDB" id="A0A2U3QII0"/>
<feature type="transmembrane region" description="Helical" evidence="7">
    <location>
        <begin position="33"/>
        <end position="50"/>
    </location>
</feature>
<keyword evidence="5" id="KW-0560">Oxidoreductase</keyword>
<comment type="subcellular location">
    <subcellularLocation>
        <location evidence="1">Cell membrane</location>
        <topology evidence="1">Multi-pass membrane protein</topology>
    </subcellularLocation>
</comment>
<keyword evidence="10" id="KW-1185">Reference proteome</keyword>
<dbReference type="Gene3D" id="1.20.950.20">
    <property type="entry name" value="Transmembrane di-heme cytochromes, Chain C"/>
    <property type="match status" value="1"/>
</dbReference>